<dbReference type="Proteomes" id="UP000054477">
    <property type="component" value="Unassembled WGS sequence"/>
</dbReference>
<dbReference type="PANTHER" id="PTHR30546:SF23">
    <property type="entry name" value="FLAVOPROTEIN-LIKE PROTEIN YCP4-RELATED"/>
    <property type="match status" value="1"/>
</dbReference>
<feature type="domain" description="Flavodoxin-like" evidence="3">
    <location>
        <begin position="82"/>
        <end position="270"/>
    </location>
</feature>
<dbReference type="GO" id="GO:0003955">
    <property type="term" value="F:NAD(P)H dehydrogenase (quinone) activity"/>
    <property type="evidence" value="ECO:0007669"/>
    <property type="project" value="InterPro"/>
</dbReference>
<accession>A0A0C9X3Z2</accession>
<name>A0A0C9X3Z2_9AGAR</name>
<evidence type="ECO:0000256" key="2">
    <source>
        <dbReference type="SAM" id="MobiDB-lite"/>
    </source>
</evidence>
<dbReference type="Pfam" id="PF03358">
    <property type="entry name" value="FMN_red"/>
    <property type="match status" value="1"/>
</dbReference>
<reference evidence="5" key="2">
    <citation type="submission" date="2015-01" db="EMBL/GenBank/DDBJ databases">
        <title>Evolutionary Origins and Diversification of the Mycorrhizal Mutualists.</title>
        <authorList>
            <consortium name="DOE Joint Genome Institute"/>
            <consortium name="Mycorrhizal Genomics Consortium"/>
            <person name="Kohler A."/>
            <person name="Kuo A."/>
            <person name="Nagy L.G."/>
            <person name="Floudas D."/>
            <person name="Copeland A."/>
            <person name="Barry K.W."/>
            <person name="Cichocki N."/>
            <person name="Veneault-Fourrey C."/>
            <person name="LaButti K."/>
            <person name="Lindquist E.A."/>
            <person name="Lipzen A."/>
            <person name="Lundell T."/>
            <person name="Morin E."/>
            <person name="Murat C."/>
            <person name="Riley R."/>
            <person name="Ohm R."/>
            <person name="Sun H."/>
            <person name="Tunlid A."/>
            <person name="Henrissat B."/>
            <person name="Grigoriev I.V."/>
            <person name="Hibbett D.S."/>
            <person name="Martin F."/>
        </authorList>
    </citation>
    <scope>NUCLEOTIDE SEQUENCE [LARGE SCALE GENOMIC DNA]</scope>
    <source>
        <strain evidence="5">LaAM-08-1</strain>
    </source>
</reference>
<dbReference type="SUPFAM" id="SSF52218">
    <property type="entry name" value="Flavoproteins"/>
    <property type="match status" value="1"/>
</dbReference>
<dbReference type="NCBIfam" id="TIGR01755">
    <property type="entry name" value="flav_wrbA"/>
    <property type="match status" value="1"/>
</dbReference>
<dbReference type="InterPro" id="IPR008254">
    <property type="entry name" value="Flavodoxin/NO_synth"/>
</dbReference>
<dbReference type="FunFam" id="3.40.50.360:FF:000001">
    <property type="entry name" value="NAD(P)H dehydrogenase (Quinone) FQR1-like"/>
    <property type="match status" value="1"/>
</dbReference>
<dbReference type="InterPro" id="IPR029039">
    <property type="entry name" value="Flavoprotein-like_sf"/>
</dbReference>
<dbReference type="Gene3D" id="3.40.50.360">
    <property type="match status" value="1"/>
</dbReference>
<keyword evidence="5" id="KW-1185">Reference proteome</keyword>
<evidence type="ECO:0000313" key="4">
    <source>
        <dbReference type="EMBL" id="KIJ95948.1"/>
    </source>
</evidence>
<evidence type="ECO:0000313" key="5">
    <source>
        <dbReference type="Proteomes" id="UP000054477"/>
    </source>
</evidence>
<evidence type="ECO:0000256" key="1">
    <source>
        <dbReference type="ARBA" id="ARBA00006961"/>
    </source>
</evidence>
<feature type="region of interest" description="Disordered" evidence="2">
    <location>
        <begin position="1"/>
        <end position="67"/>
    </location>
</feature>
<evidence type="ECO:0000259" key="3">
    <source>
        <dbReference type="PROSITE" id="PS50902"/>
    </source>
</evidence>
<gene>
    <name evidence="4" type="ORF">K443DRAFT_682644</name>
</gene>
<dbReference type="GO" id="GO:0010181">
    <property type="term" value="F:FMN binding"/>
    <property type="evidence" value="ECO:0007669"/>
    <property type="project" value="InterPro"/>
</dbReference>
<dbReference type="GO" id="GO:0016020">
    <property type="term" value="C:membrane"/>
    <property type="evidence" value="ECO:0007669"/>
    <property type="project" value="TreeGrafter"/>
</dbReference>
<dbReference type="NCBIfam" id="NF002999">
    <property type="entry name" value="PRK03767.1"/>
    <property type="match status" value="1"/>
</dbReference>
<comment type="similarity">
    <text evidence="1">Belongs to the WrbA family.</text>
</comment>
<dbReference type="InterPro" id="IPR010089">
    <property type="entry name" value="Flavoprotein_WrbA-like"/>
</dbReference>
<dbReference type="AlphaFoldDB" id="A0A0C9X3Z2"/>
<reference evidence="4 5" key="1">
    <citation type="submission" date="2014-04" db="EMBL/GenBank/DDBJ databases">
        <authorList>
            <consortium name="DOE Joint Genome Institute"/>
            <person name="Kuo A."/>
            <person name="Kohler A."/>
            <person name="Nagy L.G."/>
            <person name="Floudas D."/>
            <person name="Copeland A."/>
            <person name="Barry K.W."/>
            <person name="Cichocki N."/>
            <person name="Veneault-Fourrey C."/>
            <person name="LaButti K."/>
            <person name="Lindquist E.A."/>
            <person name="Lipzen A."/>
            <person name="Lundell T."/>
            <person name="Morin E."/>
            <person name="Murat C."/>
            <person name="Sun H."/>
            <person name="Tunlid A."/>
            <person name="Henrissat B."/>
            <person name="Grigoriev I.V."/>
            <person name="Hibbett D.S."/>
            <person name="Martin F."/>
            <person name="Nordberg H.P."/>
            <person name="Cantor M.N."/>
            <person name="Hua S.X."/>
        </authorList>
    </citation>
    <scope>NUCLEOTIDE SEQUENCE [LARGE SCALE GENOMIC DNA]</scope>
    <source>
        <strain evidence="4 5">LaAM-08-1</strain>
    </source>
</reference>
<proteinExistence type="inferred from homology"/>
<dbReference type="InterPro" id="IPR005025">
    <property type="entry name" value="FMN_Rdtase-like_dom"/>
</dbReference>
<dbReference type="HOGENOM" id="CLU_051402_0_1_1"/>
<protein>
    <submittedName>
        <fullName evidence="4">Benzoquinone reductase</fullName>
    </submittedName>
</protein>
<dbReference type="PROSITE" id="PS50902">
    <property type="entry name" value="FLAVODOXIN_LIKE"/>
    <property type="match status" value="1"/>
</dbReference>
<organism evidence="4 5">
    <name type="scientific">Laccaria amethystina LaAM-08-1</name>
    <dbReference type="NCBI Taxonomy" id="1095629"/>
    <lineage>
        <taxon>Eukaryota</taxon>
        <taxon>Fungi</taxon>
        <taxon>Dikarya</taxon>
        <taxon>Basidiomycota</taxon>
        <taxon>Agaricomycotina</taxon>
        <taxon>Agaricomycetes</taxon>
        <taxon>Agaricomycetidae</taxon>
        <taxon>Agaricales</taxon>
        <taxon>Agaricineae</taxon>
        <taxon>Hydnangiaceae</taxon>
        <taxon>Laccaria</taxon>
    </lineage>
</organism>
<sequence>MCFGTKKQGSNFTDGPNTQPQTKPPQNGATTGTKATEAPLLSQTQSPPPVVAASTLPSSSSQPLKPFDVSETTQHTMAPVNVAIIIYSMYGHVVKLAEAEKAGVEKAGGKATIYQVPETLPQEVLTKMHAPPKGDYPIATPDVLTEYNAFLFGIPTRYGNMPAQWKALWDATGQLWATGKLAGKYAGVFVSTAGHGGGQESTVIATMSTLAHHGILYVPFGYSHAFPLLANLEEVHGGSPWGAGTFAGPTGARQPSPLELEVAEIQGKAFHDIVSRVNFQ</sequence>
<feature type="compositionally biased region" description="Low complexity" evidence="2">
    <location>
        <begin position="16"/>
        <end position="27"/>
    </location>
</feature>
<dbReference type="EMBL" id="KN838737">
    <property type="protein sequence ID" value="KIJ95948.1"/>
    <property type="molecule type" value="Genomic_DNA"/>
</dbReference>
<dbReference type="OrthoDB" id="504689at2759"/>
<dbReference type="STRING" id="1095629.A0A0C9X3Z2"/>
<dbReference type="PANTHER" id="PTHR30546">
    <property type="entry name" value="FLAVODOXIN-RELATED PROTEIN WRBA-RELATED"/>
    <property type="match status" value="1"/>
</dbReference>